<evidence type="ECO:0000313" key="2">
    <source>
        <dbReference type="EMBL" id="CAG9856008.1"/>
    </source>
</evidence>
<dbReference type="Proteomes" id="UP001153712">
    <property type="component" value="Chromosome 11"/>
</dbReference>
<sequence>MACGNCGPTQGMCPTVFEQRLRELYEYNCMLRQHYRCLLSIFKTMQREFTKAKEERHHLEYHRTFRPPNPDWKICPSPLAPPPCVHLLRSNDIDRLCEEFKNLWPTLSQVLAERNERKCENQRLKRKLLKLKKKYTPDDLYN</sequence>
<name>A0A9N9XJ79_PHYSR</name>
<reference evidence="2" key="1">
    <citation type="submission" date="2022-01" db="EMBL/GenBank/DDBJ databases">
        <authorList>
            <person name="King R."/>
        </authorList>
    </citation>
    <scope>NUCLEOTIDE SEQUENCE</scope>
</reference>
<dbReference type="EMBL" id="OU900104">
    <property type="protein sequence ID" value="CAG9856008.1"/>
    <property type="molecule type" value="Genomic_DNA"/>
</dbReference>
<accession>A0A9N9XJ79</accession>
<keyword evidence="3" id="KW-1185">Reference proteome</keyword>
<evidence type="ECO:0000256" key="1">
    <source>
        <dbReference type="SAM" id="Coils"/>
    </source>
</evidence>
<evidence type="ECO:0000313" key="3">
    <source>
        <dbReference type="Proteomes" id="UP001153712"/>
    </source>
</evidence>
<proteinExistence type="predicted"/>
<protein>
    <submittedName>
        <fullName evidence="2">Uncharacterized protein</fullName>
    </submittedName>
</protein>
<gene>
    <name evidence="2" type="ORF">PHYEVI_LOCUS2438</name>
</gene>
<dbReference type="OrthoDB" id="10421249at2759"/>
<organism evidence="2 3">
    <name type="scientific">Phyllotreta striolata</name>
    <name type="common">Striped flea beetle</name>
    <name type="synonym">Crioceris striolata</name>
    <dbReference type="NCBI Taxonomy" id="444603"/>
    <lineage>
        <taxon>Eukaryota</taxon>
        <taxon>Metazoa</taxon>
        <taxon>Ecdysozoa</taxon>
        <taxon>Arthropoda</taxon>
        <taxon>Hexapoda</taxon>
        <taxon>Insecta</taxon>
        <taxon>Pterygota</taxon>
        <taxon>Neoptera</taxon>
        <taxon>Endopterygota</taxon>
        <taxon>Coleoptera</taxon>
        <taxon>Polyphaga</taxon>
        <taxon>Cucujiformia</taxon>
        <taxon>Chrysomeloidea</taxon>
        <taxon>Chrysomelidae</taxon>
        <taxon>Galerucinae</taxon>
        <taxon>Alticini</taxon>
        <taxon>Phyllotreta</taxon>
    </lineage>
</organism>
<dbReference type="AlphaFoldDB" id="A0A9N9XJ79"/>
<feature type="coiled-coil region" evidence="1">
    <location>
        <begin position="107"/>
        <end position="134"/>
    </location>
</feature>
<keyword evidence="1" id="KW-0175">Coiled coil</keyword>